<comment type="caution">
    <text evidence="1">The sequence shown here is derived from an EMBL/GenBank/DDBJ whole genome shotgun (WGS) entry which is preliminary data.</text>
</comment>
<proteinExistence type="predicted"/>
<evidence type="ECO:0000313" key="1">
    <source>
        <dbReference type="EMBL" id="MCU6685638.1"/>
    </source>
</evidence>
<dbReference type="Pfam" id="PF18907">
    <property type="entry name" value="DUF5662"/>
    <property type="match status" value="1"/>
</dbReference>
<accession>A0ABT2RJQ5</accession>
<protein>
    <submittedName>
        <fullName evidence="1">DUF5662 family protein</fullName>
    </submittedName>
</protein>
<evidence type="ECO:0000313" key="2">
    <source>
        <dbReference type="Proteomes" id="UP001652431"/>
    </source>
</evidence>
<sequence>MKAWQHFCTINHHKMLVMKSCFRVGLYRQGLLHDMSKYSPSEFLVGCRYYQGDRSPNNAEREIKGYSAAWLHHKGRNKHHYEYWIDYGLGKDEGIVGMKMPVKYVVEMFMDRIAASKTYQKENYTDAHPLMYYEQGAAKLGSMIHKDTAALLHKLLKMLAEEGEDKTFAYIRKNVLKKGF</sequence>
<name>A0ABT2RJQ5_9FIRM</name>
<keyword evidence="2" id="KW-1185">Reference proteome</keyword>
<dbReference type="EMBL" id="JAOQJU010000002">
    <property type="protein sequence ID" value="MCU6685638.1"/>
    <property type="molecule type" value="Genomic_DNA"/>
</dbReference>
<dbReference type="InterPro" id="IPR043721">
    <property type="entry name" value="DUF5662"/>
</dbReference>
<organism evidence="1 2">
    <name type="scientific">Dorea acetigenes</name>
    <dbReference type="NCBI Taxonomy" id="2981787"/>
    <lineage>
        <taxon>Bacteria</taxon>
        <taxon>Bacillati</taxon>
        <taxon>Bacillota</taxon>
        <taxon>Clostridia</taxon>
        <taxon>Lachnospirales</taxon>
        <taxon>Lachnospiraceae</taxon>
        <taxon>Dorea</taxon>
    </lineage>
</organism>
<gene>
    <name evidence="1" type="ORF">OCV99_03540</name>
</gene>
<reference evidence="1 2" key="1">
    <citation type="journal article" date="2021" name="ISME Commun">
        <title>Automated analysis of genomic sequences facilitates high-throughput and comprehensive description of bacteria.</title>
        <authorList>
            <person name="Hitch T.C.A."/>
        </authorList>
    </citation>
    <scope>NUCLEOTIDE SEQUENCE [LARGE SCALE GENOMIC DNA]</scope>
    <source>
        <strain evidence="1 2">Sanger_03</strain>
    </source>
</reference>
<dbReference type="Proteomes" id="UP001652431">
    <property type="component" value="Unassembled WGS sequence"/>
</dbReference>
<dbReference type="RefSeq" id="WP_158368225.1">
    <property type="nucleotide sequence ID" value="NZ_JAOQJU010000002.1"/>
</dbReference>